<protein>
    <submittedName>
        <fullName evidence="1">ATP/GTP-binding protein</fullName>
    </submittedName>
</protein>
<organism evidence="1 2">
    <name type="scientific">Cryptosporangium minutisporangium</name>
    <dbReference type="NCBI Taxonomy" id="113569"/>
    <lineage>
        <taxon>Bacteria</taxon>
        <taxon>Bacillati</taxon>
        <taxon>Actinomycetota</taxon>
        <taxon>Actinomycetes</taxon>
        <taxon>Cryptosporangiales</taxon>
        <taxon>Cryptosporangiaceae</taxon>
        <taxon>Cryptosporangium</taxon>
    </lineage>
</organism>
<proteinExistence type="predicted"/>
<gene>
    <name evidence="1" type="ORF">GCM10020369_11780</name>
</gene>
<sequence length="871" mass="97373">MDLDSYFSIGATSIDSAQNTFTNRTVELDAFAQALDAIAVSYPRAVEAVEDLTSPRRNVLTFYGVGGIGKTRLSRELETRYLAAPADGDAERLSHRVDFEAGSATDVEGLLLGLRAALGSYRPCWPAFDLGFAVYWERAHPGEAMRTVLNDSSSFRRIRRDVDLGSQLQKAIEELLSSAGGVLGIFTAGARLAGRSVRDRIRERRVLQECPFFERVVDEPDPAKMRIYLSVLLAWDLAQLQQKASRAGRSLALTVFFDTWERVQDGEPRLGSVEDLLSRLVWLMPTTLFVVSGRNRLRWADDESRARMQWAGPDRWPYLDEGAGRVEPRQHLVGGLSPEDSDRFLRLRLMRDAEPVLSPEVRQQIIRAAHGLPLYLDLAAVRYAQLLVSGRTPSPEEFGQPFPEIVLRLMADMSTPQRALLRMASLVGRFDLDLLLAGAPDLPDSEMSRFLRRSIVRHEPEEYLPYSLHETLRHAVRGADLAEDQWSDREWRRAAQQLTDEMHRRVDRHTGGDVSMLSTYFLQAFRLAPTLGGVEPWLWQLAARLQSLGALPTLALAGASLERGAPAQVAADVFAAVARRRERGPEPTARLLRRSLNDPELDEVGRQFATHWLAWMLDETGDWDDAEQLRLGLIARNGLFAPFVKHALGRSDWICGRLDRARGWEFALSDPRQRFWQTGIQGRVEWVLGRFAEAEDLYAQRLAAAEEFGSPQMVADVLRGRAQLLCFTDPAQTGPGLEAAEIYRRLRVPVSEAETRAALAVSTHVPGETASTLAELATCRASGAGVWADAGEVLVRCLEGDVEGAHEVRSRMATEQQGAAYGFWLAITGWWLDEASGQLEETDAPGVTWLHGADDARSRWQEVLRRRIPSR</sequence>
<dbReference type="RefSeq" id="WP_345726930.1">
    <property type="nucleotide sequence ID" value="NZ_BAAAYN010000006.1"/>
</dbReference>
<keyword evidence="2" id="KW-1185">Reference proteome</keyword>
<evidence type="ECO:0000313" key="2">
    <source>
        <dbReference type="Proteomes" id="UP001501676"/>
    </source>
</evidence>
<name>A0ABP6SS47_9ACTN</name>
<accession>A0ABP6SS47</accession>
<evidence type="ECO:0000313" key="1">
    <source>
        <dbReference type="EMBL" id="GAA3383941.1"/>
    </source>
</evidence>
<dbReference type="EMBL" id="BAAAYN010000006">
    <property type="protein sequence ID" value="GAA3383941.1"/>
    <property type="molecule type" value="Genomic_DNA"/>
</dbReference>
<comment type="caution">
    <text evidence="1">The sequence shown here is derived from an EMBL/GenBank/DDBJ whole genome shotgun (WGS) entry which is preliminary data.</text>
</comment>
<dbReference type="Proteomes" id="UP001501676">
    <property type="component" value="Unassembled WGS sequence"/>
</dbReference>
<reference evidence="2" key="1">
    <citation type="journal article" date="2019" name="Int. J. Syst. Evol. Microbiol.">
        <title>The Global Catalogue of Microorganisms (GCM) 10K type strain sequencing project: providing services to taxonomists for standard genome sequencing and annotation.</title>
        <authorList>
            <consortium name="The Broad Institute Genomics Platform"/>
            <consortium name="The Broad Institute Genome Sequencing Center for Infectious Disease"/>
            <person name="Wu L."/>
            <person name="Ma J."/>
        </authorList>
    </citation>
    <scope>NUCLEOTIDE SEQUENCE [LARGE SCALE GENOMIC DNA]</scope>
    <source>
        <strain evidence="2">JCM 9458</strain>
    </source>
</reference>